<organism evidence="4 5">
    <name type="scientific">Apiospora arundinis</name>
    <dbReference type="NCBI Taxonomy" id="335852"/>
    <lineage>
        <taxon>Eukaryota</taxon>
        <taxon>Fungi</taxon>
        <taxon>Dikarya</taxon>
        <taxon>Ascomycota</taxon>
        <taxon>Pezizomycotina</taxon>
        <taxon>Sordariomycetes</taxon>
        <taxon>Xylariomycetidae</taxon>
        <taxon>Amphisphaeriales</taxon>
        <taxon>Apiosporaceae</taxon>
        <taxon>Apiospora</taxon>
    </lineage>
</organism>
<evidence type="ECO:0000256" key="2">
    <source>
        <dbReference type="SAM" id="MobiDB-lite"/>
    </source>
</evidence>
<dbReference type="CDD" id="cd06257">
    <property type="entry name" value="DnaJ"/>
    <property type="match status" value="1"/>
</dbReference>
<keyword evidence="1" id="KW-0143">Chaperone</keyword>
<dbReference type="PANTHER" id="PTHR44157">
    <property type="entry name" value="DNAJ HOMOLOG SUBFAMILY C MEMBER 11"/>
    <property type="match status" value="1"/>
</dbReference>
<feature type="region of interest" description="Disordered" evidence="2">
    <location>
        <begin position="1"/>
        <end position="69"/>
    </location>
</feature>
<name>A0ABR2I2I1_9PEZI</name>
<evidence type="ECO:0000256" key="1">
    <source>
        <dbReference type="ARBA" id="ARBA00023186"/>
    </source>
</evidence>
<dbReference type="PROSITE" id="PS50076">
    <property type="entry name" value="DNAJ_2"/>
    <property type="match status" value="1"/>
</dbReference>
<evidence type="ECO:0000313" key="4">
    <source>
        <dbReference type="EMBL" id="KAK8856545.1"/>
    </source>
</evidence>
<evidence type="ECO:0000259" key="3">
    <source>
        <dbReference type="PROSITE" id="PS50076"/>
    </source>
</evidence>
<dbReference type="Pfam" id="PF00226">
    <property type="entry name" value="DnaJ"/>
    <property type="match status" value="1"/>
</dbReference>
<accession>A0ABR2I2I1</accession>
<protein>
    <submittedName>
        <fullName evidence="4">DnaJ domain-containing protein</fullName>
    </submittedName>
</protein>
<dbReference type="Proteomes" id="UP001390339">
    <property type="component" value="Unassembled WGS sequence"/>
</dbReference>
<keyword evidence="5" id="KW-1185">Reference proteome</keyword>
<evidence type="ECO:0000313" key="5">
    <source>
        <dbReference type="Proteomes" id="UP001390339"/>
    </source>
</evidence>
<dbReference type="InterPro" id="IPR024586">
    <property type="entry name" value="DnaJ-like_C11_C"/>
</dbReference>
<dbReference type="Pfam" id="PF11875">
    <property type="entry name" value="DnaJ-like_C11_C"/>
    <property type="match status" value="1"/>
</dbReference>
<feature type="domain" description="J" evidence="3">
    <location>
        <begin position="161"/>
        <end position="228"/>
    </location>
</feature>
<dbReference type="InterPro" id="IPR036869">
    <property type="entry name" value="J_dom_sf"/>
</dbReference>
<dbReference type="InterPro" id="IPR052243">
    <property type="entry name" value="Mito_inner_membrane_organizer"/>
</dbReference>
<dbReference type="SMART" id="SM00271">
    <property type="entry name" value="DnaJ"/>
    <property type="match status" value="1"/>
</dbReference>
<dbReference type="InterPro" id="IPR001623">
    <property type="entry name" value="DnaJ_domain"/>
</dbReference>
<proteinExistence type="predicted"/>
<dbReference type="EMBL" id="JAPCWZ010000007">
    <property type="protein sequence ID" value="KAK8856545.1"/>
    <property type="molecule type" value="Genomic_DNA"/>
</dbReference>
<feature type="compositionally biased region" description="Basic and acidic residues" evidence="2">
    <location>
        <begin position="1"/>
        <end position="53"/>
    </location>
</feature>
<dbReference type="PANTHER" id="PTHR44157:SF1">
    <property type="entry name" value="DNAJ HOMOLOG SUBFAMILY C MEMBER 11"/>
    <property type="match status" value="1"/>
</dbReference>
<reference evidence="4 5" key="1">
    <citation type="journal article" date="2024" name="IMA Fungus">
        <title>Apiospora arundinis, a panoply of carbohydrate-active enzymes and secondary metabolites.</title>
        <authorList>
            <person name="Sorensen T."/>
            <person name="Petersen C."/>
            <person name="Muurmann A.T."/>
            <person name="Christiansen J.V."/>
            <person name="Brundto M.L."/>
            <person name="Overgaard C.K."/>
            <person name="Boysen A.T."/>
            <person name="Wollenberg R.D."/>
            <person name="Larsen T.O."/>
            <person name="Sorensen J.L."/>
            <person name="Nielsen K.L."/>
            <person name="Sondergaard T.E."/>
        </authorList>
    </citation>
    <scope>NUCLEOTIDE SEQUENCE [LARGE SCALE GENOMIC DNA]</scope>
    <source>
        <strain evidence="4 5">AAU 773</strain>
    </source>
</reference>
<dbReference type="Gene3D" id="1.10.287.110">
    <property type="entry name" value="DnaJ domain"/>
    <property type="match status" value="1"/>
</dbReference>
<sequence>MGDSLRRERGDRKERKERKERGERSERSERSERGERSERSEKKERKHRDHGDGASHVSSSRRSGAAAYDNNYLQPSSAASGIYGSGMMDAQPSRFSLTDQFAATRQEFEFGFDDGASSIWDRQSDVASVYQQQQQQLPPQEQQAAVDQVPAALRGVWQARNFYELLCLAPDAPMDEVRRAYYRAFLLLHPDVHPAKARQVAQVYWALIQVAFETLSDPQRRLIYERDCLGMPDDDSDLPLFVSAYQILEATANRPRLDLDRSMGTFDLAMRIDAEDVFRCLRAGSEPSLSMLKPVDFLTSHSFSVPVPGLGHTLDMMFLLYTPHHLLDRDPRIVLNGEDLEKDSDDEEDQVEVVRSDPPAVANRPTTITVTSSIYGFMQDLADVPTAALVDRYQPCLPGYIPRDHTARLRDGQVQPLVTLTLQHSLPQTRPGQSSRPIIELESDIIPLPAVGLRVTHCVALPMDPKQSIVQVATKAPIWQGRLPRLSALVQRPTAGGFLQLRAESGDWIAKPDKMCYAFAQFSEVNRRFLSMVLPVALPPRLDLSYTTQCATRSTSLLDPRTSQTVGRKKENTSMLGDASLTVSANAEPGCLGSSAMVSTSLGALLSWPRRLLGKLMIKPDDESAPAPKENEKTSFGRRIRMEAGVSWTSIWASVLTLRCLRTTGRFSAFGFEIGLSAHNLHFSLCWSRLGGQTIRLPFLVCPASVALLRARVALLWSAVVPFAALTAWELLRQHNRANAAKLREARRVATVQQRQAEADEVTFLLADNVSKRQAAERDTRSGGGGLVILSAKYGVKVASAPGSKKSRHSNAWGSEEVADTTVAVAALVSDGRLHIPAGLEKSNLLGFWDPAPAVEKVLHVRYSYHGEEGVVEVSGDEELVLPPVQ</sequence>
<gene>
    <name evidence="4" type="ORF">PGQ11_012457</name>
</gene>
<dbReference type="SUPFAM" id="SSF46565">
    <property type="entry name" value="Chaperone J-domain"/>
    <property type="match status" value="1"/>
</dbReference>
<comment type="caution">
    <text evidence="4">The sequence shown here is derived from an EMBL/GenBank/DDBJ whole genome shotgun (WGS) entry which is preliminary data.</text>
</comment>
<dbReference type="PRINTS" id="PR00625">
    <property type="entry name" value="JDOMAIN"/>
</dbReference>